<keyword evidence="1" id="KW-0812">Transmembrane</keyword>
<accession>A0A2G9Z0J6</accession>
<comment type="caution">
    <text evidence="2">The sequence shown here is derived from an EMBL/GenBank/DDBJ whole genome shotgun (WGS) entry which is preliminary data.</text>
</comment>
<dbReference type="AlphaFoldDB" id="A0A2G9Z0J6"/>
<keyword evidence="1" id="KW-0472">Membrane</keyword>
<gene>
    <name evidence="2" type="ORF">COX34_00975</name>
</gene>
<evidence type="ECO:0000313" key="2">
    <source>
        <dbReference type="EMBL" id="PIP25025.1"/>
    </source>
</evidence>
<dbReference type="Proteomes" id="UP000228681">
    <property type="component" value="Unassembled WGS sequence"/>
</dbReference>
<evidence type="ECO:0000256" key="1">
    <source>
        <dbReference type="SAM" id="Phobius"/>
    </source>
</evidence>
<organism evidence="2 3">
    <name type="scientific">Candidatus Nealsonbacteria bacterium CG23_combo_of_CG06-09_8_20_14_all_36_12</name>
    <dbReference type="NCBI Taxonomy" id="1974718"/>
    <lineage>
        <taxon>Bacteria</taxon>
        <taxon>Candidatus Nealsoniibacteriota</taxon>
    </lineage>
</organism>
<dbReference type="EMBL" id="PCRS01000016">
    <property type="protein sequence ID" value="PIP25025.1"/>
    <property type="molecule type" value="Genomic_DNA"/>
</dbReference>
<feature type="transmembrane region" description="Helical" evidence="1">
    <location>
        <begin position="44"/>
        <end position="63"/>
    </location>
</feature>
<reference evidence="2 3" key="1">
    <citation type="submission" date="2017-09" db="EMBL/GenBank/DDBJ databases">
        <title>Depth-based differentiation of microbial function through sediment-hosted aquifers and enrichment of novel symbionts in the deep terrestrial subsurface.</title>
        <authorList>
            <person name="Probst A.J."/>
            <person name="Ladd B."/>
            <person name="Jarett J.K."/>
            <person name="Geller-Mcgrath D.E."/>
            <person name="Sieber C.M."/>
            <person name="Emerson J.B."/>
            <person name="Anantharaman K."/>
            <person name="Thomas B.C."/>
            <person name="Malmstrom R."/>
            <person name="Stieglmeier M."/>
            <person name="Klingl A."/>
            <person name="Woyke T."/>
            <person name="Ryan C.M."/>
            <person name="Banfield J.F."/>
        </authorList>
    </citation>
    <scope>NUCLEOTIDE SEQUENCE [LARGE SCALE GENOMIC DNA]</scope>
    <source>
        <strain evidence="2">CG23_combo_of_CG06-09_8_20_14_all_36_12</strain>
    </source>
</reference>
<protein>
    <submittedName>
        <fullName evidence="2">Uncharacterized protein</fullName>
    </submittedName>
</protein>
<keyword evidence="1" id="KW-1133">Transmembrane helix</keyword>
<proteinExistence type="predicted"/>
<name>A0A2G9Z0J6_9BACT</name>
<evidence type="ECO:0000313" key="3">
    <source>
        <dbReference type="Proteomes" id="UP000228681"/>
    </source>
</evidence>
<sequence length="119" mass="13722">MTIVHLRLAVQLVAIHLKPAARLKDAHQMKVAHLVVLVARKLDLSLFLALFLLLWEVFQLLVLQLTETRSLFVDYQYFRVDSCPEELKVTRQTKPKAESVRVDSCSLVICQDVSPIRHF</sequence>